<evidence type="ECO:0000313" key="2">
    <source>
        <dbReference type="Proteomes" id="UP000267448"/>
    </source>
</evidence>
<name>A0A3S0K9H5_9GAMM</name>
<proteinExistence type="predicted"/>
<protein>
    <submittedName>
        <fullName evidence="1">Uncharacterized protein</fullName>
    </submittedName>
</protein>
<organism evidence="1 2">
    <name type="scientific">Shewanella canadensis</name>
    <dbReference type="NCBI Taxonomy" id="271096"/>
    <lineage>
        <taxon>Bacteria</taxon>
        <taxon>Pseudomonadati</taxon>
        <taxon>Pseudomonadota</taxon>
        <taxon>Gammaproteobacteria</taxon>
        <taxon>Alteromonadales</taxon>
        <taxon>Shewanellaceae</taxon>
        <taxon>Shewanella</taxon>
    </lineage>
</organism>
<dbReference type="RefSeq" id="WP_126520754.1">
    <property type="nucleotide sequence ID" value="NZ_RXNU01000006.1"/>
</dbReference>
<accession>A0A3S0K9H5</accession>
<dbReference type="OrthoDB" id="7860011at2"/>
<gene>
    <name evidence="1" type="ORF">EKG38_13460</name>
</gene>
<dbReference type="Proteomes" id="UP000267448">
    <property type="component" value="Unassembled WGS sequence"/>
</dbReference>
<reference evidence="1 2" key="1">
    <citation type="submission" date="2018-12" db="EMBL/GenBank/DDBJ databases">
        <authorList>
            <person name="Yu L."/>
        </authorList>
    </citation>
    <scope>NUCLEOTIDE SEQUENCE [LARGE SCALE GENOMIC DNA]</scope>
    <source>
        <strain evidence="1 2">HAW-EB2</strain>
    </source>
</reference>
<dbReference type="EMBL" id="RXNU01000006">
    <property type="protein sequence ID" value="RTR38515.1"/>
    <property type="molecule type" value="Genomic_DNA"/>
</dbReference>
<evidence type="ECO:0000313" key="1">
    <source>
        <dbReference type="EMBL" id="RTR38515.1"/>
    </source>
</evidence>
<keyword evidence="2" id="KW-1185">Reference proteome</keyword>
<sequence>MIVARWSIDAKFGHKPAVIDSLSKWQNIFGAQIGWEGKCRILTGSVGALESTVVSEITLDNLAELSESWDKLAELDGHKQWSVELEPHIVSGTMKWDVYRIVE</sequence>
<comment type="caution">
    <text evidence="1">The sequence shown here is derived from an EMBL/GenBank/DDBJ whole genome shotgun (WGS) entry which is preliminary data.</text>
</comment>
<dbReference type="AlphaFoldDB" id="A0A3S0K9H5"/>